<keyword evidence="6 9" id="KW-0863">Zinc-finger</keyword>
<evidence type="ECO:0000256" key="3">
    <source>
        <dbReference type="ARBA" id="ARBA00022679"/>
    </source>
</evidence>
<proteinExistence type="predicted"/>
<evidence type="ECO:0000259" key="12">
    <source>
        <dbReference type="PROSITE" id="PS51873"/>
    </source>
</evidence>
<organism evidence="13 14">
    <name type="scientific">Calocera viscosa (strain TUFC12733)</name>
    <dbReference type="NCBI Taxonomy" id="1330018"/>
    <lineage>
        <taxon>Eukaryota</taxon>
        <taxon>Fungi</taxon>
        <taxon>Dikarya</taxon>
        <taxon>Basidiomycota</taxon>
        <taxon>Agaricomycotina</taxon>
        <taxon>Dacrymycetes</taxon>
        <taxon>Dacrymycetales</taxon>
        <taxon>Dacrymycetaceae</taxon>
        <taxon>Calocera</taxon>
    </lineage>
</organism>
<dbReference type="SUPFAM" id="SSF57850">
    <property type="entry name" value="RING/U-box"/>
    <property type="match status" value="3"/>
</dbReference>
<reference evidence="13 14" key="1">
    <citation type="journal article" date="2016" name="Mol. Biol. Evol.">
        <title>Comparative Genomics of Early-Diverging Mushroom-Forming Fungi Provides Insights into the Origins of Lignocellulose Decay Capabilities.</title>
        <authorList>
            <person name="Nagy L.G."/>
            <person name="Riley R."/>
            <person name="Tritt A."/>
            <person name="Adam C."/>
            <person name="Daum C."/>
            <person name="Floudas D."/>
            <person name="Sun H."/>
            <person name="Yadav J.S."/>
            <person name="Pangilinan J."/>
            <person name="Larsson K.H."/>
            <person name="Matsuura K."/>
            <person name="Barry K."/>
            <person name="Labutti K."/>
            <person name="Kuo R."/>
            <person name="Ohm R.A."/>
            <person name="Bhattacharya S.S."/>
            <person name="Shirouzu T."/>
            <person name="Yoshinaga Y."/>
            <person name="Martin F.M."/>
            <person name="Grigoriev I.V."/>
            <person name="Hibbett D.S."/>
        </authorList>
    </citation>
    <scope>NUCLEOTIDE SEQUENCE [LARGE SCALE GENOMIC DNA]</scope>
    <source>
        <strain evidence="13 14">TUFC12733</strain>
    </source>
</reference>
<dbReference type="InterPro" id="IPR001841">
    <property type="entry name" value="Znf_RING"/>
</dbReference>
<dbReference type="Pfam" id="PF01485">
    <property type="entry name" value="IBR"/>
    <property type="match status" value="1"/>
</dbReference>
<evidence type="ECO:0000256" key="2">
    <source>
        <dbReference type="ARBA" id="ARBA00012251"/>
    </source>
</evidence>
<keyword evidence="8" id="KW-0862">Zinc</keyword>
<evidence type="ECO:0000256" key="1">
    <source>
        <dbReference type="ARBA" id="ARBA00001798"/>
    </source>
</evidence>
<feature type="region of interest" description="Disordered" evidence="10">
    <location>
        <begin position="101"/>
        <end position="135"/>
    </location>
</feature>
<keyword evidence="3" id="KW-0808">Transferase</keyword>
<dbReference type="AlphaFoldDB" id="A0A167JI96"/>
<dbReference type="PROSITE" id="PS50089">
    <property type="entry name" value="ZF_RING_2"/>
    <property type="match status" value="1"/>
</dbReference>
<dbReference type="SMART" id="SM00647">
    <property type="entry name" value="IBR"/>
    <property type="match status" value="2"/>
</dbReference>
<dbReference type="InterPro" id="IPR031127">
    <property type="entry name" value="E3_UB_ligase_RBR"/>
</dbReference>
<dbReference type="PROSITE" id="PS51873">
    <property type="entry name" value="TRIAD"/>
    <property type="match status" value="1"/>
</dbReference>
<feature type="domain" description="RING-type" evidence="11">
    <location>
        <begin position="190"/>
        <end position="236"/>
    </location>
</feature>
<sequence length="431" mass="48972">MPLPTKAGEFLTHWNIPPKPSGQKDPLRLPTPAAGDKGKGKGKEVQREWEVTPASLPEPERCPACGYRFTCASCVRTDAAAWWAVTPSSLPDAPWCPTWHPPLWIQKKDNPDPKRERDAGPSGPGPGPADEQESARHTIDQALIARGVQVAVRKPATDDPLGAAVRDRPPTPYPAAATIAAAHLRSIAHCTVCDRWVDMPRRQATVRCVHDERVCEECLRTYLAYQTDKLAIRCPIPSCPESLELADVQRWADREVFDHYDQFLLRRHLAEEPSFSWCKNPACKSGQLHAPEAATCTLVTCHACAANWCSAHDIPWHEGMTCAQYDQSRRGWLRGEQWKERKVRLWVKRKTKKCPGCGTHIERSEGCDHITCYPPGGCGYHFCWRCGADYSLIFRIGNHGHKRWCKHHRPERGWRWAFWRPRERWGVIEVW</sequence>
<evidence type="ECO:0000313" key="13">
    <source>
        <dbReference type="EMBL" id="KZO93620.1"/>
    </source>
</evidence>
<feature type="region of interest" description="Disordered" evidence="10">
    <location>
        <begin position="1"/>
        <end position="52"/>
    </location>
</feature>
<keyword evidence="14" id="KW-1185">Reference proteome</keyword>
<keyword evidence="7" id="KW-0833">Ubl conjugation pathway</keyword>
<gene>
    <name evidence="13" type="ORF">CALVIDRAFT_245668</name>
</gene>
<dbReference type="GO" id="GO:0061630">
    <property type="term" value="F:ubiquitin protein ligase activity"/>
    <property type="evidence" value="ECO:0007669"/>
    <property type="project" value="UniProtKB-EC"/>
</dbReference>
<dbReference type="Proteomes" id="UP000076738">
    <property type="component" value="Unassembled WGS sequence"/>
</dbReference>
<evidence type="ECO:0000256" key="8">
    <source>
        <dbReference type="ARBA" id="ARBA00022833"/>
    </source>
</evidence>
<evidence type="ECO:0000313" key="14">
    <source>
        <dbReference type="Proteomes" id="UP000076738"/>
    </source>
</evidence>
<keyword evidence="4" id="KW-0479">Metal-binding</keyword>
<evidence type="ECO:0000259" key="11">
    <source>
        <dbReference type="PROSITE" id="PS50089"/>
    </source>
</evidence>
<comment type="catalytic activity">
    <reaction evidence="1">
        <text>[E2 ubiquitin-conjugating enzyme]-S-ubiquitinyl-L-cysteine + [acceptor protein]-L-lysine = [E2 ubiquitin-conjugating enzyme]-L-cysteine + [acceptor protein]-N(6)-ubiquitinyl-L-lysine.</text>
        <dbReference type="EC" id="2.3.2.31"/>
    </reaction>
</comment>
<dbReference type="InterPro" id="IPR013083">
    <property type="entry name" value="Znf_RING/FYVE/PHD"/>
</dbReference>
<evidence type="ECO:0000256" key="4">
    <source>
        <dbReference type="ARBA" id="ARBA00022723"/>
    </source>
</evidence>
<protein>
    <recommendedName>
        <fullName evidence="2">RBR-type E3 ubiquitin transferase</fullName>
        <ecNumber evidence="2">2.3.2.31</ecNumber>
    </recommendedName>
</protein>
<dbReference type="PANTHER" id="PTHR11685">
    <property type="entry name" value="RBR FAMILY RING FINGER AND IBR DOMAIN-CONTAINING"/>
    <property type="match status" value="1"/>
</dbReference>
<evidence type="ECO:0000256" key="9">
    <source>
        <dbReference type="PROSITE-ProRule" id="PRU00175"/>
    </source>
</evidence>
<dbReference type="Gene3D" id="1.20.120.1750">
    <property type="match status" value="1"/>
</dbReference>
<dbReference type="InterPro" id="IPR002867">
    <property type="entry name" value="IBR_dom"/>
</dbReference>
<accession>A0A167JI96</accession>
<dbReference type="Pfam" id="PF22191">
    <property type="entry name" value="IBR_1"/>
    <property type="match status" value="1"/>
</dbReference>
<name>A0A167JI96_CALVF</name>
<dbReference type="Gene3D" id="3.30.40.10">
    <property type="entry name" value="Zinc/RING finger domain, C3HC4 (zinc finger)"/>
    <property type="match status" value="1"/>
</dbReference>
<feature type="compositionally biased region" description="Basic and acidic residues" evidence="10">
    <location>
        <begin position="106"/>
        <end position="119"/>
    </location>
</feature>
<feature type="domain" description="RING-type" evidence="12">
    <location>
        <begin position="186"/>
        <end position="411"/>
    </location>
</feature>
<dbReference type="CDD" id="cd20335">
    <property type="entry name" value="BRcat_RBR"/>
    <property type="match status" value="1"/>
</dbReference>
<dbReference type="EMBL" id="KV417300">
    <property type="protein sequence ID" value="KZO93620.1"/>
    <property type="molecule type" value="Genomic_DNA"/>
</dbReference>
<dbReference type="EC" id="2.3.2.31" evidence="2"/>
<dbReference type="InterPro" id="IPR044066">
    <property type="entry name" value="TRIAD_supradom"/>
</dbReference>
<dbReference type="OrthoDB" id="1431934at2759"/>
<feature type="compositionally biased region" description="Basic and acidic residues" evidence="10">
    <location>
        <begin position="36"/>
        <end position="50"/>
    </location>
</feature>
<evidence type="ECO:0000256" key="10">
    <source>
        <dbReference type="SAM" id="MobiDB-lite"/>
    </source>
</evidence>
<evidence type="ECO:0000256" key="7">
    <source>
        <dbReference type="ARBA" id="ARBA00022786"/>
    </source>
</evidence>
<dbReference type="CDD" id="cd20336">
    <property type="entry name" value="Rcat_RBR"/>
    <property type="match status" value="1"/>
</dbReference>
<keyword evidence="5" id="KW-0677">Repeat</keyword>
<evidence type="ECO:0000256" key="6">
    <source>
        <dbReference type="ARBA" id="ARBA00022771"/>
    </source>
</evidence>
<evidence type="ECO:0000256" key="5">
    <source>
        <dbReference type="ARBA" id="ARBA00022737"/>
    </source>
</evidence>
<dbReference type="STRING" id="1330018.A0A167JI96"/>
<dbReference type="GO" id="GO:0008270">
    <property type="term" value="F:zinc ion binding"/>
    <property type="evidence" value="ECO:0007669"/>
    <property type="project" value="UniProtKB-KW"/>
</dbReference>
<dbReference type="GO" id="GO:0016567">
    <property type="term" value="P:protein ubiquitination"/>
    <property type="evidence" value="ECO:0007669"/>
    <property type="project" value="InterPro"/>
</dbReference>